<evidence type="ECO:0000256" key="2">
    <source>
        <dbReference type="ARBA" id="ARBA00006702"/>
    </source>
</evidence>
<dbReference type="InterPro" id="IPR001932">
    <property type="entry name" value="PPM-type_phosphatase-like_dom"/>
</dbReference>
<dbReference type="CDD" id="cd00143">
    <property type="entry name" value="PP2Cc"/>
    <property type="match status" value="1"/>
</dbReference>
<evidence type="ECO:0000256" key="6">
    <source>
        <dbReference type="ARBA" id="ARBA00022842"/>
    </source>
</evidence>
<evidence type="ECO:0000256" key="3">
    <source>
        <dbReference type="ARBA" id="ARBA00013081"/>
    </source>
</evidence>
<name>A0A146KJP8_9EUKA</name>
<evidence type="ECO:0000313" key="10">
    <source>
        <dbReference type="EMBL" id="JAP96358.1"/>
    </source>
</evidence>
<dbReference type="PROSITE" id="PS51746">
    <property type="entry name" value="PPM_2"/>
    <property type="match status" value="1"/>
</dbReference>
<feature type="domain" description="PPM-type phosphatase" evidence="9">
    <location>
        <begin position="1"/>
        <end position="166"/>
    </location>
</feature>
<evidence type="ECO:0000259" key="9">
    <source>
        <dbReference type="PROSITE" id="PS51746"/>
    </source>
</evidence>
<feature type="non-terminal residue" evidence="10">
    <location>
        <position position="166"/>
    </location>
</feature>
<keyword evidence="8" id="KW-0464">Manganese</keyword>
<dbReference type="InterPro" id="IPR036457">
    <property type="entry name" value="PPM-type-like_dom_sf"/>
</dbReference>
<dbReference type="SMART" id="SM00332">
    <property type="entry name" value="PP2Cc"/>
    <property type="match status" value="1"/>
</dbReference>
<dbReference type="SUPFAM" id="SSF81606">
    <property type="entry name" value="PP2C-like"/>
    <property type="match status" value="1"/>
</dbReference>
<dbReference type="Gene3D" id="3.60.40.10">
    <property type="entry name" value="PPM-type phosphatase domain"/>
    <property type="match status" value="1"/>
</dbReference>
<dbReference type="EMBL" id="GDID01000248">
    <property type="protein sequence ID" value="JAP96358.1"/>
    <property type="molecule type" value="Transcribed_RNA"/>
</dbReference>
<dbReference type="InterPro" id="IPR015655">
    <property type="entry name" value="PP2C"/>
</dbReference>
<keyword evidence="4" id="KW-0479">Metal-binding</keyword>
<organism evidence="10">
    <name type="scientific">Trepomonas sp. PC1</name>
    <dbReference type="NCBI Taxonomy" id="1076344"/>
    <lineage>
        <taxon>Eukaryota</taxon>
        <taxon>Metamonada</taxon>
        <taxon>Diplomonadida</taxon>
        <taxon>Hexamitidae</taxon>
        <taxon>Hexamitinae</taxon>
        <taxon>Trepomonas</taxon>
    </lineage>
</organism>
<proteinExistence type="inferred from homology"/>
<feature type="non-terminal residue" evidence="10">
    <location>
        <position position="1"/>
    </location>
</feature>
<dbReference type="Pfam" id="PF00481">
    <property type="entry name" value="PP2C"/>
    <property type="match status" value="1"/>
</dbReference>
<comment type="similarity">
    <text evidence="2">Belongs to the PP2C family.</text>
</comment>
<evidence type="ECO:0000256" key="4">
    <source>
        <dbReference type="ARBA" id="ARBA00022723"/>
    </source>
</evidence>
<comment type="cofactor">
    <cofactor evidence="1">
        <name>Mn(2+)</name>
        <dbReference type="ChEBI" id="CHEBI:29035"/>
    </cofactor>
</comment>
<dbReference type="GO" id="GO:0004722">
    <property type="term" value="F:protein serine/threonine phosphatase activity"/>
    <property type="evidence" value="ECO:0007669"/>
    <property type="project" value="UniProtKB-EC"/>
</dbReference>
<sequence length="166" mass="18782">LKYTLQELDQQICQFTNSGCTACILVVNLKTNQITTANVGDSRSIFLNNNELICTFDHKPDTPVERQRIQMYGQLQQEDGVIRIDGKLSVARALGDQQFKLSGLISDADISTTQVDQISYYFVACDGLWDVLDSESVNCFIKYMLGISIYGWDQTIMKAIDKYMQL</sequence>
<protein>
    <recommendedName>
        <fullName evidence="3">protein-serine/threonine phosphatase</fullName>
        <ecNumber evidence="3">3.1.3.16</ecNumber>
    </recommendedName>
</protein>
<dbReference type="PANTHER" id="PTHR13832">
    <property type="entry name" value="PROTEIN PHOSPHATASE 2C"/>
    <property type="match status" value="1"/>
</dbReference>
<dbReference type="AlphaFoldDB" id="A0A146KJP8"/>
<evidence type="ECO:0000256" key="5">
    <source>
        <dbReference type="ARBA" id="ARBA00022801"/>
    </source>
</evidence>
<accession>A0A146KJP8</accession>
<evidence type="ECO:0000256" key="7">
    <source>
        <dbReference type="ARBA" id="ARBA00022912"/>
    </source>
</evidence>
<dbReference type="PANTHER" id="PTHR13832:SF803">
    <property type="entry name" value="PROTEIN PHOSPHATASE 1G"/>
    <property type="match status" value="1"/>
</dbReference>
<keyword evidence="7" id="KW-0904">Protein phosphatase</keyword>
<reference evidence="10" key="1">
    <citation type="submission" date="2015-07" db="EMBL/GenBank/DDBJ databases">
        <title>Adaptation to a free-living lifestyle via gene acquisitions in the diplomonad Trepomonas sp. PC1.</title>
        <authorList>
            <person name="Xu F."/>
            <person name="Jerlstrom-Hultqvist J."/>
            <person name="Kolisko M."/>
            <person name="Simpson A.G.B."/>
            <person name="Roger A.J."/>
            <person name="Svard S.G."/>
            <person name="Andersson J.O."/>
        </authorList>
    </citation>
    <scope>NUCLEOTIDE SEQUENCE</scope>
    <source>
        <strain evidence="10">PC1</strain>
    </source>
</reference>
<gene>
    <name evidence="10" type="ORF">TPC1_10330</name>
</gene>
<dbReference type="EC" id="3.1.3.16" evidence="3"/>
<evidence type="ECO:0000256" key="8">
    <source>
        <dbReference type="ARBA" id="ARBA00023211"/>
    </source>
</evidence>
<keyword evidence="6" id="KW-0460">Magnesium</keyword>
<keyword evidence="5" id="KW-0378">Hydrolase</keyword>
<dbReference type="GO" id="GO:0046872">
    <property type="term" value="F:metal ion binding"/>
    <property type="evidence" value="ECO:0007669"/>
    <property type="project" value="UniProtKB-KW"/>
</dbReference>
<evidence type="ECO:0000256" key="1">
    <source>
        <dbReference type="ARBA" id="ARBA00001936"/>
    </source>
</evidence>